<evidence type="ECO:0000313" key="2">
    <source>
        <dbReference type="Proteomes" id="UP000517712"/>
    </source>
</evidence>
<evidence type="ECO:0000313" key="1">
    <source>
        <dbReference type="EMBL" id="MBB5741902.1"/>
    </source>
</evidence>
<dbReference type="EMBL" id="JACHMU010000001">
    <property type="protein sequence ID" value="MBB5741902.1"/>
    <property type="molecule type" value="Genomic_DNA"/>
</dbReference>
<proteinExistence type="predicted"/>
<accession>A0A7W9CB13</accession>
<sequence>MSKPTRPHNGLMRVPVTNAEELNASQVLAARLKQIDGLLTRYESIARLRAKPTSELGDDDHRTSWLNFSHFVASCMAMATDSLASTRQLLLPDDDQLEHRVTAHFALLRSALESAATALWLLRPDDQRERIIRLLRLRANDADFDVSLVKAAAKLVDTETLDGRAASQAAIRNAVARRKKHQLRMTKIAAAEGITASEYLNNFPGYGVIVEQATDYPDLDGAYASTVWRLISGLTHPSPLRMLSTSNHEETVANEDGTLHVVASTHLGHTTNALLAAMMTYRRATETLAARIARVHHRA</sequence>
<dbReference type="AlphaFoldDB" id="A0A7W9CB13"/>
<dbReference type="RefSeq" id="WP_184281220.1">
    <property type="nucleotide sequence ID" value="NZ_BAAAPG010000002.1"/>
</dbReference>
<protein>
    <submittedName>
        <fullName evidence="1">Uncharacterized protein</fullName>
    </submittedName>
</protein>
<name>A0A7W9CB13_9MICO</name>
<comment type="caution">
    <text evidence="1">The sequence shown here is derived from an EMBL/GenBank/DDBJ whole genome shotgun (WGS) entry which is preliminary data.</text>
</comment>
<gene>
    <name evidence="1" type="ORF">HD600_000399</name>
</gene>
<dbReference type="Proteomes" id="UP000517712">
    <property type="component" value="Unassembled WGS sequence"/>
</dbReference>
<organism evidence="1 2">
    <name type="scientific">Microbacterium ginsengiterrae</name>
    <dbReference type="NCBI Taxonomy" id="546115"/>
    <lineage>
        <taxon>Bacteria</taxon>
        <taxon>Bacillati</taxon>
        <taxon>Actinomycetota</taxon>
        <taxon>Actinomycetes</taxon>
        <taxon>Micrococcales</taxon>
        <taxon>Microbacteriaceae</taxon>
        <taxon>Microbacterium</taxon>
    </lineage>
</organism>
<keyword evidence="2" id="KW-1185">Reference proteome</keyword>
<reference evidence="1 2" key="1">
    <citation type="submission" date="2020-08" db="EMBL/GenBank/DDBJ databases">
        <title>Sequencing the genomes of 1000 actinobacteria strains.</title>
        <authorList>
            <person name="Klenk H.-P."/>
        </authorList>
    </citation>
    <scope>NUCLEOTIDE SEQUENCE [LARGE SCALE GENOMIC DNA]</scope>
    <source>
        <strain evidence="1 2">DSM 24823</strain>
    </source>
</reference>